<dbReference type="Proteomes" id="UP001283361">
    <property type="component" value="Unassembled WGS sequence"/>
</dbReference>
<reference evidence="1" key="1">
    <citation type="journal article" date="2023" name="G3 (Bethesda)">
        <title>A reference genome for the long-term kleptoplast-retaining sea slug Elysia crispata morphotype clarki.</title>
        <authorList>
            <person name="Eastman K.E."/>
            <person name="Pendleton A.L."/>
            <person name="Shaikh M.A."/>
            <person name="Suttiyut T."/>
            <person name="Ogas R."/>
            <person name="Tomko P."/>
            <person name="Gavelis G."/>
            <person name="Widhalm J.R."/>
            <person name="Wisecaver J.H."/>
        </authorList>
    </citation>
    <scope>NUCLEOTIDE SEQUENCE</scope>
    <source>
        <strain evidence="1">ECLA1</strain>
    </source>
</reference>
<evidence type="ECO:0000313" key="1">
    <source>
        <dbReference type="EMBL" id="KAK3762623.1"/>
    </source>
</evidence>
<sequence length="195" mass="22211">MRVIKDDCRQLVVERKVYKQRDSGVPSQLQVSTGVRWFSDRGWQKHGVFMNCTLWRLHCHKLLRELHYLSSDSVEAALSHDATIVVISIPNCGCCTVKICYESCIIYHQTVEAVLSQEAMRVVLSIVKLWRLYCHTSCIIFHQTVESVLSRDARVLLVGIMRVCDCCNATGYSESCIFNGLKSIKPIDQPSDTIK</sequence>
<comment type="caution">
    <text evidence="1">The sequence shown here is derived from an EMBL/GenBank/DDBJ whole genome shotgun (WGS) entry which is preliminary data.</text>
</comment>
<dbReference type="EMBL" id="JAWDGP010004679">
    <property type="protein sequence ID" value="KAK3762623.1"/>
    <property type="molecule type" value="Genomic_DNA"/>
</dbReference>
<accession>A0AAE0Z474</accession>
<proteinExistence type="predicted"/>
<gene>
    <name evidence="1" type="ORF">RRG08_006178</name>
</gene>
<evidence type="ECO:0000313" key="2">
    <source>
        <dbReference type="Proteomes" id="UP001283361"/>
    </source>
</evidence>
<name>A0AAE0Z474_9GAST</name>
<protein>
    <submittedName>
        <fullName evidence="1">Uncharacterized protein</fullName>
    </submittedName>
</protein>
<dbReference type="AlphaFoldDB" id="A0AAE0Z474"/>
<organism evidence="1 2">
    <name type="scientific">Elysia crispata</name>
    <name type="common">lettuce slug</name>
    <dbReference type="NCBI Taxonomy" id="231223"/>
    <lineage>
        <taxon>Eukaryota</taxon>
        <taxon>Metazoa</taxon>
        <taxon>Spiralia</taxon>
        <taxon>Lophotrochozoa</taxon>
        <taxon>Mollusca</taxon>
        <taxon>Gastropoda</taxon>
        <taxon>Heterobranchia</taxon>
        <taxon>Euthyneura</taxon>
        <taxon>Panpulmonata</taxon>
        <taxon>Sacoglossa</taxon>
        <taxon>Placobranchoidea</taxon>
        <taxon>Plakobranchidae</taxon>
        <taxon>Elysia</taxon>
    </lineage>
</organism>
<keyword evidence="2" id="KW-1185">Reference proteome</keyword>